<dbReference type="PANTHER" id="PTHR47550">
    <property type="entry name" value="DUAL SPECIFICITY PROTEIN PHOSPHATASE PPS1"/>
    <property type="match status" value="1"/>
</dbReference>
<name>A0A0J7MLD2_LASNI</name>
<sequence>LDFVHQERREMWDMTEASEISHNVFLGPTPESRSAEEQDFDVLIECSDLGRLNPATLRLIAESMDEAGNRSFLDFPSSGSILPPTWSHDEADGILETCRWIYHLSHGTRPKRDGASGLAHDSLLQLQHRPPCTGRVASSPHI</sequence>
<dbReference type="InterPro" id="IPR053239">
    <property type="entry name" value="Dual_spec_PTase"/>
</dbReference>
<dbReference type="GO" id="GO:0033260">
    <property type="term" value="P:nuclear DNA replication"/>
    <property type="evidence" value="ECO:0007669"/>
    <property type="project" value="TreeGrafter"/>
</dbReference>
<dbReference type="GO" id="GO:0005634">
    <property type="term" value="C:nucleus"/>
    <property type="evidence" value="ECO:0007669"/>
    <property type="project" value="GOC"/>
</dbReference>
<gene>
    <name evidence="1" type="ORF">RF55_26284</name>
</gene>
<dbReference type="PANTHER" id="PTHR47550:SF1">
    <property type="entry name" value="DUAL SPECIFICITY PROTEIN PHOSPHATASE PPS1"/>
    <property type="match status" value="1"/>
</dbReference>
<dbReference type="GO" id="GO:0008138">
    <property type="term" value="F:protein tyrosine/serine/threonine phosphatase activity"/>
    <property type="evidence" value="ECO:0007669"/>
    <property type="project" value="TreeGrafter"/>
</dbReference>
<keyword evidence="2" id="KW-1185">Reference proteome</keyword>
<comment type="caution">
    <text evidence="1">The sequence shown here is derived from an EMBL/GenBank/DDBJ whole genome shotgun (WGS) entry which is preliminary data.</text>
</comment>
<dbReference type="PaxDb" id="67767-A0A0J7MLD2"/>
<protein>
    <submittedName>
        <fullName evidence="1">Dual specificity phosphatase</fullName>
    </submittedName>
</protein>
<evidence type="ECO:0000313" key="1">
    <source>
        <dbReference type="EMBL" id="KMQ81450.1"/>
    </source>
</evidence>
<accession>A0A0J7MLD2</accession>
<reference evidence="1 2" key="1">
    <citation type="submission" date="2015-04" db="EMBL/GenBank/DDBJ databases">
        <title>Lasius niger genome sequencing.</title>
        <authorList>
            <person name="Konorov E.A."/>
            <person name="Nikitin M.A."/>
            <person name="Kirill M.V."/>
            <person name="Chang P."/>
        </authorList>
    </citation>
    <scope>NUCLEOTIDE SEQUENCE [LARGE SCALE GENOMIC DNA]</scope>
    <source>
        <tissue evidence="1">Whole</tissue>
    </source>
</reference>
<dbReference type="Proteomes" id="UP000036403">
    <property type="component" value="Unassembled WGS sequence"/>
</dbReference>
<proteinExistence type="predicted"/>
<evidence type="ECO:0000313" key="2">
    <source>
        <dbReference type="Proteomes" id="UP000036403"/>
    </source>
</evidence>
<organism evidence="1 2">
    <name type="scientific">Lasius niger</name>
    <name type="common">Black garden ant</name>
    <dbReference type="NCBI Taxonomy" id="67767"/>
    <lineage>
        <taxon>Eukaryota</taxon>
        <taxon>Metazoa</taxon>
        <taxon>Ecdysozoa</taxon>
        <taxon>Arthropoda</taxon>
        <taxon>Hexapoda</taxon>
        <taxon>Insecta</taxon>
        <taxon>Pterygota</taxon>
        <taxon>Neoptera</taxon>
        <taxon>Endopterygota</taxon>
        <taxon>Hymenoptera</taxon>
        <taxon>Apocrita</taxon>
        <taxon>Aculeata</taxon>
        <taxon>Formicoidea</taxon>
        <taxon>Formicidae</taxon>
        <taxon>Formicinae</taxon>
        <taxon>Lasius</taxon>
        <taxon>Lasius</taxon>
    </lineage>
</organism>
<dbReference type="EMBL" id="LBMM01035390">
    <property type="protein sequence ID" value="KMQ81450.1"/>
    <property type="molecule type" value="Genomic_DNA"/>
</dbReference>
<feature type="non-terminal residue" evidence="1">
    <location>
        <position position="1"/>
    </location>
</feature>
<dbReference type="AlphaFoldDB" id="A0A0J7MLD2"/>
<dbReference type="OrthoDB" id="273181at2759"/>
<dbReference type="STRING" id="67767.A0A0J7MLD2"/>